<protein>
    <submittedName>
        <fullName evidence="2">DUF1990 domain-containing protein</fullName>
    </submittedName>
</protein>
<feature type="domain" description="DUF1990" evidence="1">
    <location>
        <begin position="24"/>
        <end position="181"/>
    </location>
</feature>
<name>A0ABR8UR79_9MICC</name>
<dbReference type="EMBL" id="JACSQD010000002">
    <property type="protein sequence ID" value="MBD7995060.1"/>
    <property type="molecule type" value="Genomic_DNA"/>
</dbReference>
<reference evidence="2 3" key="1">
    <citation type="submission" date="2020-08" db="EMBL/GenBank/DDBJ databases">
        <title>A Genomic Blueprint of the Chicken Gut Microbiome.</title>
        <authorList>
            <person name="Gilroy R."/>
            <person name="Ravi A."/>
            <person name="Getino M."/>
            <person name="Pursley I."/>
            <person name="Horton D.L."/>
            <person name="Alikhan N.-F."/>
            <person name="Baker D."/>
            <person name="Gharbi K."/>
            <person name="Hall N."/>
            <person name="Watson M."/>
            <person name="Adriaenssens E.M."/>
            <person name="Foster-Nyarko E."/>
            <person name="Jarju S."/>
            <person name="Secka A."/>
            <person name="Antonio M."/>
            <person name="Oren A."/>
            <person name="Chaudhuri R."/>
            <person name="La Ragione R.M."/>
            <person name="Hildebrand F."/>
            <person name="Pallen M.J."/>
        </authorList>
    </citation>
    <scope>NUCLEOTIDE SEQUENCE [LARGE SCALE GENOMIC DNA]</scope>
    <source>
        <strain evidence="2 3">Sa2CUA1</strain>
    </source>
</reference>
<dbReference type="Proteomes" id="UP000609874">
    <property type="component" value="Unassembled WGS sequence"/>
</dbReference>
<comment type="caution">
    <text evidence="2">The sequence shown here is derived from an EMBL/GenBank/DDBJ whole genome shotgun (WGS) entry which is preliminary data.</text>
</comment>
<dbReference type="PANTHER" id="PTHR34202">
    <property type="entry name" value="UPF0548 PROTEIN"/>
    <property type="match status" value="1"/>
</dbReference>
<organism evidence="2 3">
    <name type="scientific">Arthrobacter gallicola</name>
    <dbReference type="NCBI Taxonomy" id="2762225"/>
    <lineage>
        <taxon>Bacteria</taxon>
        <taxon>Bacillati</taxon>
        <taxon>Actinomycetota</taxon>
        <taxon>Actinomycetes</taxon>
        <taxon>Micrococcales</taxon>
        <taxon>Micrococcaceae</taxon>
        <taxon>Arthrobacter</taxon>
    </lineage>
</organism>
<gene>
    <name evidence="2" type="ORF">H9639_07100</name>
</gene>
<keyword evidence="3" id="KW-1185">Reference proteome</keyword>
<evidence type="ECO:0000259" key="1">
    <source>
        <dbReference type="Pfam" id="PF09348"/>
    </source>
</evidence>
<dbReference type="RefSeq" id="WP_191807383.1">
    <property type="nucleotide sequence ID" value="NZ_JACSQD010000002.1"/>
</dbReference>
<dbReference type="Pfam" id="PF09348">
    <property type="entry name" value="DUF1990"/>
    <property type="match status" value="1"/>
</dbReference>
<proteinExistence type="predicted"/>
<dbReference type="PANTHER" id="PTHR34202:SF1">
    <property type="entry name" value="UPF0548 PROTEIN"/>
    <property type="match status" value="1"/>
</dbReference>
<sequence>MTQRKLTYLDPGRTERPYPVPLEGGWPPRYRLVLREERIPVKDPALGFLRLVDGVLGWDLHRGSGLWVDPGTPRARPGLEMSSGVGIGPLRWHAPCRVLWSTEPMLDDGGRPVPGQRAGFGYGTLRGHPEAGEEGFYGELSEDGQLYFRVAAFSRPANLLIKVGGPLNRRTQQMFTNRYFRTARRLAAGKA</sequence>
<accession>A0ABR8UR79</accession>
<evidence type="ECO:0000313" key="3">
    <source>
        <dbReference type="Proteomes" id="UP000609874"/>
    </source>
</evidence>
<dbReference type="InterPro" id="IPR018960">
    <property type="entry name" value="DUF1990"/>
</dbReference>
<evidence type="ECO:0000313" key="2">
    <source>
        <dbReference type="EMBL" id="MBD7995060.1"/>
    </source>
</evidence>